<reference evidence="1 2" key="1">
    <citation type="journal article" date="2023" name="Mol. Phylogenet. Evol.">
        <title>Genome-scale phylogeny and comparative genomics of the fungal order Sordariales.</title>
        <authorList>
            <person name="Hensen N."/>
            <person name="Bonometti L."/>
            <person name="Westerberg I."/>
            <person name="Brannstrom I.O."/>
            <person name="Guillou S."/>
            <person name="Cros-Aarteil S."/>
            <person name="Calhoun S."/>
            <person name="Haridas S."/>
            <person name="Kuo A."/>
            <person name="Mondo S."/>
            <person name="Pangilinan J."/>
            <person name="Riley R."/>
            <person name="LaButti K."/>
            <person name="Andreopoulos B."/>
            <person name="Lipzen A."/>
            <person name="Chen C."/>
            <person name="Yan M."/>
            <person name="Daum C."/>
            <person name="Ng V."/>
            <person name="Clum A."/>
            <person name="Steindorff A."/>
            <person name="Ohm R.A."/>
            <person name="Martin F."/>
            <person name="Silar P."/>
            <person name="Natvig D.O."/>
            <person name="Lalanne C."/>
            <person name="Gautier V."/>
            <person name="Ament-Velasquez S.L."/>
            <person name="Kruys A."/>
            <person name="Hutchinson M.I."/>
            <person name="Powell A.J."/>
            <person name="Barry K."/>
            <person name="Miller A.N."/>
            <person name="Grigoriev I.V."/>
            <person name="Debuchy R."/>
            <person name="Gladieux P."/>
            <person name="Hiltunen Thoren M."/>
            <person name="Johannesson H."/>
        </authorList>
    </citation>
    <scope>NUCLEOTIDE SEQUENCE [LARGE SCALE GENOMIC DNA]</scope>
    <source>
        <strain evidence="1 2">FGSC 10403</strain>
    </source>
</reference>
<keyword evidence="2" id="KW-1185">Reference proteome</keyword>
<dbReference type="AlphaFoldDB" id="A0AAJ0I784"/>
<sequence length="86" mass="9187">SGHDDSGTSQVPASLSGVHFHSTRHSVVRMYSVPEGGGASFRSLAFQFAPYLLTLSPGRILLLPDYWADAGQETAADVSRSYITST</sequence>
<dbReference type="EMBL" id="JAULSX010000004">
    <property type="protein sequence ID" value="KAK3492086.1"/>
    <property type="molecule type" value="Genomic_DNA"/>
</dbReference>
<name>A0AAJ0I784_9PEZI</name>
<dbReference type="GeneID" id="87872584"/>
<protein>
    <submittedName>
        <fullName evidence="1">Uncharacterized protein</fullName>
    </submittedName>
</protein>
<organism evidence="1 2">
    <name type="scientific">Neurospora hispaniola</name>
    <dbReference type="NCBI Taxonomy" id="588809"/>
    <lineage>
        <taxon>Eukaryota</taxon>
        <taxon>Fungi</taxon>
        <taxon>Dikarya</taxon>
        <taxon>Ascomycota</taxon>
        <taxon>Pezizomycotina</taxon>
        <taxon>Sordariomycetes</taxon>
        <taxon>Sordariomycetidae</taxon>
        <taxon>Sordariales</taxon>
        <taxon>Sordariaceae</taxon>
        <taxon>Neurospora</taxon>
    </lineage>
</organism>
<evidence type="ECO:0000313" key="1">
    <source>
        <dbReference type="EMBL" id="KAK3492086.1"/>
    </source>
</evidence>
<feature type="non-terminal residue" evidence="1">
    <location>
        <position position="1"/>
    </location>
</feature>
<accession>A0AAJ0I784</accession>
<dbReference type="RefSeq" id="XP_062692544.1">
    <property type="nucleotide sequence ID" value="XM_062834962.1"/>
</dbReference>
<dbReference type="Proteomes" id="UP001285908">
    <property type="component" value="Unassembled WGS sequence"/>
</dbReference>
<comment type="caution">
    <text evidence="1">The sequence shown here is derived from an EMBL/GenBank/DDBJ whole genome shotgun (WGS) entry which is preliminary data.</text>
</comment>
<gene>
    <name evidence="1" type="ORF">B0T23DRAFT_316853</name>
</gene>
<proteinExistence type="predicted"/>
<evidence type="ECO:0000313" key="2">
    <source>
        <dbReference type="Proteomes" id="UP001285908"/>
    </source>
</evidence>